<dbReference type="OrthoDB" id="9790536at2"/>
<dbReference type="RefSeq" id="WP_092679966.1">
    <property type="nucleotide sequence ID" value="NZ_FNMZ01000001.1"/>
</dbReference>
<dbReference type="EMBL" id="FNMZ01000001">
    <property type="protein sequence ID" value="SDW42822.1"/>
    <property type="molecule type" value="Genomic_DNA"/>
</dbReference>
<dbReference type="STRING" id="356660.SAMN05444336_101983"/>
<dbReference type="Proteomes" id="UP000199118">
    <property type="component" value="Unassembled WGS sequence"/>
</dbReference>
<name>A0A1H2TG22_9RHOB</name>
<dbReference type="Pfam" id="PF05861">
    <property type="entry name" value="PhnI"/>
    <property type="match status" value="1"/>
</dbReference>
<dbReference type="PIRSF" id="PIRSF007313">
    <property type="entry name" value="PhnI"/>
    <property type="match status" value="1"/>
</dbReference>
<protein>
    <submittedName>
        <fullName evidence="1">Alpha-D-ribose 1-methylphosphonate 5-triphosphate synthase subunit PhnI</fullName>
    </submittedName>
</protein>
<reference evidence="1 2" key="1">
    <citation type="submission" date="2016-10" db="EMBL/GenBank/DDBJ databases">
        <authorList>
            <person name="de Groot N.N."/>
        </authorList>
    </citation>
    <scope>NUCLEOTIDE SEQUENCE [LARGE SCALE GENOMIC DNA]</scope>
    <source>
        <strain evidence="1 2">DSM 17890</strain>
    </source>
</reference>
<evidence type="ECO:0000313" key="2">
    <source>
        <dbReference type="Proteomes" id="UP000199118"/>
    </source>
</evidence>
<organism evidence="1 2">
    <name type="scientific">Albimonas donghaensis</name>
    <dbReference type="NCBI Taxonomy" id="356660"/>
    <lineage>
        <taxon>Bacteria</taxon>
        <taxon>Pseudomonadati</taxon>
        <taxon>Pseudomonadota</taxon>
        <taxon>Alphaproteobacteria</taxon>
        <taxon>Rhodobacterales</taxon>
        <taxon>Paracoccaceae</taxon>
        <taxon>Albimonas</taxon>
    </lineage>
</organism>
<dbReference type="InterPro" id="IPR008773">
    <property type="entry name" value="PhnI"/>
</dbReference>
<keyword evidence="2" id="KW-1185">Reference proteome</keyword>
<evidence type="ECO:0000313" key="1">
    <source>
        <dbReference type="EMBL" id="SDW42822.1"/>
    </source>
</evidence>
<accession>A0A1H2TG22</accession>
<proteinExistence type="predicted"/>
<sequence length="368" mass="39996">MYVAVKGGERAIDNAHAWLAEARRGDVSVPELSVPQIREQMTLAVNRVMAEGSLHDPDLAALAIKQARGDLIEAIFLIRAYRTTLPRFGASEPLDTGAMAVSRRVSATFKDAPGGQVLGPTFDYTHRLIDFSLAAEAQANPQAETAEAPPPPRTPHIAEFLDAEGLLQPEREDAGAGAPPDLTRQPLAFPATRALRLQALARADEGFTLSLAYSTQRGYGRNHPFVGELRVGVVAVEAEIPELGFAVEIGDIELTECETVNQFAGSKTEPPQFTRGYGLTLGHCERKAISMALVDRAMRWQELGEDFAGAPAQDEEFVLSHCDNIQATGFLEHIKLPHYVDFQAELELIRTLRREAAAGPDPVKEAAE</sequence>
<dbReference type="GO" id="GO:0019634">
    <property type="term" value="P:organic phosphonate metabolic process"/>
    <property type="evidence" value="ECO:0007669"/>
    <property type="project" value="InterPro"/>
</dbReference>
<dbReference type="AlphaFoldDB" id="A0A1H2TG22"/>
<gene>
    <name evidence="1" type="ORF">SAMN05444336_101983</name>
</gene>